<organism evidence="1 2">
    <name type="scientific">Xylaria curta</name>
    <dbReference type="NCBI Taxonomy" id="42375"/>
    <lineage>
        <taxon>Eukaryota</taxon>
        <taxon>Fungi</taxon>
        <taxon>Dikarya</taxon>
        <taxon>Ascomycota</taxon>
        <taxon>Pezizomycotina</taxon>
        <taxon>Sordariomycetes</taxon>
        <taxon>Xylariomycetidae</taxon>
        <taxon>Xylariales</taxon>
        <taxon>Xylariaceae</taxon>
        <taxon>Xylaria</taxon>
    </lineage>
</organism>
<gene>
    <name evidence="1" type="ORF">NUW58_g7677</name>
</gene>
<protein>
    <submittedName>
        <fullName evidence="1">Uncharacterized protein</fullName>
    </submittedName>
</protein>
<comment type="caution">
    <text evidence="1">The sequence shown here is derived from an EMBL/GenBank/DDBJ whole genome shotgun (WGS) entry which is preliminary data.</text>
</comment>
<keyword evidence="2" id="KW-1185">Reference proteome</keyword>
<name>A0ACC1NFM1_9PEZI</name>
<accession>A0ACC1NFM1</accession>
<sequence>MRSLADASLINPPRASSSRWQETLKHSSSLADLQRATRDNGPDSPCVSGCRSAFLLNQTTHTTNWTHALLESRSSYASLRDHFLKYNKHPEYLTAGNSDPLADDSNSPWHTYRQDEILRAEILQDVQRLPDEPFYHQPQVQTLITDVLFIYCKLNPDVGGYRQGMHELLAPIVYVIEQDAINPVDVSPDVSGDLRMVEMLDASFVEHDSFALFSRVMDNAKAFYETGEPSNTTGSAAFSLQSTKSSIVEKSEYIHEICLYKVDPELSIHLKNIEVLPQVFLIPYLYLDATQDKMGLARGRL</sequence>
<dbReference type="Proteomes" id="UP001143856">
    <property type="component" value="Unassembled WGS sequence"/>
</dbReference>
<evidence type="ECO:0000313" key="2">
    <source>
        <dbReference type="Proteomes" id="UP001143856"/>
    </source>
</evidence>
<dbReference type="EMBL" id="JAPDGR010002065">
    <property type="protein sequence ID" value="KAJ2977864.1"/>
    <property type="molecule type" value="Genomic_DNA"/>
</dbReference>
<reference evidence="1" key="1">
    <citation type="submission" date="2022-10" db="EMBL/GenBank/DDBJ databases">
        <title>Genome Sequence of Xylaria curta.</title>
        <authorList>
            <person name="Buettner E."/>
        </authorList>
    </citation>
    <scope>NUCLEOTIDE SEQUENCE</scope>
    <source>
        <strain evidence="1">Babe10</strain>
    </source>
</reference>
<evidence type="ECO:0000313" key="1">
    <source>
        <dbReference type="EMBL" id="KAJ2977864.1"/>
    </source>
</evidence>
<proteinExistence type="predicted"/>